<sequence>MSLPFRLCEHGLLVDIGRTTATNPRNGLPHHHRSSRRRGGLDLDLAMALALVAPQYRYFGILDGQSTVGGSGPIVNGIATFIAHFDDGFWLESTACA</sequence>
<dbReference type="EMBL" id="ML119818">
    <property type="protein sequence ID" value="RPA73517.1"/>
    <property type="molecule type" value="Genomic_DNA"/>
</dbReference>
<evidence type="ECO:0000313" key="1">
    <source>
        <dbReference type="EMBL" id="RPA73517.1"/>
    </source>
</evidence>
<gene>
    <name evidence="1" type="ORF">BJ508DRAFT_419001</name>
</gene>
<evidence type="ECO:0000313" key="2">
    <source>
        <dbReference type="Proteomes" id="UP000275078"/>
    </source>
</evidence>
<accession>A0A3N4HJN7</accession>
<proteinExistence type="predicted"/>
<organism evidence="1 2">
    <name type="scientific">Ascobolus immersus RN42</name>
    <dbReference type="NCBI Taxonomy" id="1160509"/>
    <lineage>
        <taxon>Eukaryota</taxon>
        <taxon>Fungi</taxon>
        <taxon>Dikarya</taxon>
        <taxon>Ascomycota</taxon>
        <taxon>Pezizomycotina</taxon>
        <taxon>Pezizomycetes</taxon>
        <taxon>Pezizales</taxon>
        <taxon>Ascobolaceae</taxon>
        <taxon>Ascobolus</taxon>
    </lineage>
</organism>
<name>A0A3N4HJN7_ASCIM</name>
<keyword evidence="2" id="KW-1185">Reference proteome</keyword>
<dbReference type="Proteomes" id="UP000275078">
    <property type="component" value="Unassembled WGS sequence"/>
</dbReference>
<dbReference type="AlphaFoldDB" id="A0A3N4HJN7"/>
<reference evidence="1 2" key="1">
    <citation type="journal article" date="2018" name="Nat. Ecol. Evol.">
        <title>Pezizomycetes genomes reveal the molecular basis of ectomycorrhizal truffle lifestyle.</title>
        <authorList>
            <person name="Murat C."/>
            <person name="Payen T."/>
            <person name="Noel B."/>
            <person name="Kuo A."/>
            <person name="Morin E."/>
            <person name="Chen J."/>
            <person name="Kohler A."/>
            <person name="Krizsan K."/>
            <person name="Balestrini R."/>
            <person name="Da Silva C."/>
            <person name="Montanini B."/>
            <person name="Hainaut M."/>
            <person name="Levati E."/>
            <person name="Barry K.W."/>
            <person name="Belfiori B."/>
            <person name="Cichocki N."/>
            <person name="Clum A."/>
            <person name="Dockter R.B."/>
            <person name="Fauchery L."/>
            <person name="Guy J."/>
            <person name="Iotti M."/>
            <person name="Le Tacon F."/>
            <person name="Lindquist E.A."/>
            <person name="Lipzen A."/>
            <person name="Malagnac F."/>
            <person name="Mello A."/>
            <person name="Molinier V."/>
            <person name="Miyauchi S."/>
            <person name="Poulain J."/>
            <person name="Riccioni C."/>
            <person name="Rubini A."/>
            <person name="Sitrit Y."/>
            <person name="Splivallo R."/>
            <person name="Traeger S."/>
            <person name="Wang M."/>
            <person name="Zifcakova L."/>
            <person name="Wipf D."/>
            <person name="Zambonelli A."/>
            <person name="Paolocci F."/>
            <person name="Nowrousian M."/>
            <person name="Ottonello S."/>
            <person name="Baldrian P."/>
            <person name="Spatafora J.W."/>
            <person name="Henrissat B."/>
            <person name="Nagy L.G."/>
            <person name="Aury J.M."/>
            <person name="Wincker P."/>
            <person name="Grigoriev I.V."/>
            <person name="Bonfante P."/>
            <person name="Martin F.M."/>
        </authorList>
    </citation>
    <scope>NUCLEOTIDE SEQUENCE [LARGE SCALE GENOMIC DNA]</scope>
    <source>
        <strain evidence="1 2">RN42</strain>
    </source>
</reference>
<protein>
    <submittedName>
        <fullName evidence="1">Uncharacterized protein</fullName>
    </submittedName>
</protein>